<gene>
    <name evidence="1" type="ORF">DEA8626_00717</name>
</gene>
<accession>A0A2R8B3F5</accession>
<sequence length="52" mass="5787">MGARLRNAQNCIDRVNIFLVEQNPERACMIVDRSDHQPTHAAIDHAAAVFGL</sequence>
<organism evidence="1 2">
    <name type="scientific">Albidovulum aquaemixtae</name>
    <dbReference type="NCBI Taxonomy" id="1542388"/>
    <lineage>
        <taxon>Bacteria</taxon>
        <taxon>Pseudomonadati</taxon>
        <taxon>Pseudomonadota</taxon>
        <taxon>Alphaproteobacteria</taxon>
        <taxon>Rhodobacterales</taxon>
        <taxon>Paracoccaceae</taxon>
        <taxon>Albidovulum</taxon>
    </lineage>
</organism>
<dbReference type="EMBL" id="OMOQ01000001">
    <property type="protein sequence ID" value="SPH17201.1"/>
    <property type="molecule type" value="Genomic_DNA"/>
</dbReference>
<name>A0A2R8B3F5_9RHOB</name>
<protein>
    <submittedName>
        <fullName evidence="1">Uncharacterized protein</fullName>
    </submittedName>
</protein>
<evidence type="ECO:0000313" key="1">
    <source>
        <dbReference type="EMBL" id="SPH17201.1"/>
    </source>
</evidence>
<evidence type="ECO:0000313" key="2">
    <source>
        <dbReference type="Proteomes" id="UP000244924"/>
    </source>
</evidence>
<dbReference type="AlphaFoldDB" id="A0A2R8B3F5"/>
<dbReference type="Proteomes" id="UP000244924">
    <property type="component" value="Unassembled WGS sequence"/>
</dbReference>
<keyword evidence="2" id="KW-1185">Reference proteome</keyword>
<reference evidence="1 2" key="1">
    <citation type="submission" date="2018-03" db="EMBL/GenBank/DDBJ databases">
        <authorList>
            <person name="Keele B.F."/>
        </authorList>
    </citation>
    <scope>NUCLEOTIDE SEQUENCE [LARGE SCALE GENOMIC DNA]</scope>
    <source>
        <strain evidence="1 2">CECT 8626</strain>
    </source>
</reference>
<proteinExistence type="predicted"/>